<dbReference type="AlphaFoldDB" id="A0A849SIR8"/>
<proteinExistence type="predicted"/>
<dbReference type="SUPFAM" id="SSF50965">
    <property type="entry name" value="Galactose oxidase, central domain"/>
    <property type="match status" value="1"/>
</dbReference>
<accession>A0A849SIR8</accession>
<comment type="caution">
    <text evidence="2">The sequence shown here is derived from an EMBL/GenBank/DDBJ whole genome shotgun (WGS) entry which is preliminary data.</text>
</comment>
<dbReference type="Proteomes" id="UP000580839">
    <property type="component" value="Unassembled WGS sequence"/>
</dbReference>
<feature type="domain" description="FlgD/Vpr Ig-like" evidence="1">
    <location>
        <begin position="788"/>
        <end position="845"/>
    </location>
</feature>
<evidence type="ECO:0000313" key="2">
    <source>
        <dbReference type="EMBL" id="NOT32777.1"/>
    </source>
</evidence>
<dbReference type="EMBL" id="JABFRW010000013">
    <property type="protein sequence ID" value="NOT32777.1"/>
    <property type="molecule type" value="Genomic_DNA"/>
</dbReference>
<dbReference type="InterPro" id="IPR025965">
    <property type="entry name" value="FlgD/Vpr_Ig-like"/>
</dbReference>
<dbReference type="InterPro" id="IPR011043">
    <property type="entry name" value="Gal_Oxase/kelch_b-propeller"/>
</dbReference>
<sequence length="857" mass="90100">MISAILMVHLAIVAAVSPPRAVARPRAAAAHETSPAFRLAVERLQRHRAEVVSRASLRSRADGLASSPEAAPPRAGLGEPLYIPGSPTDDVRWSGEFADVDLDGPIRDLASYRGGLAASGYFRIAGGVRCNGLAFWDGTTWSRFGVGAIPYPGALATVGDDLYVGAADDTTGGILIARWNGAAWTDRSENLAGAYVSTLFGWNGAVYAGGVFELQNGTRANLIRNAGAGWETIAGAPEGFVWDFESDGATLLVAGQLGASAEFDVPILMRWNTVGWDTLGRADGDRFAPLATTVAKLGSDTWVGGLFKSVDGVACDGLAYRTAAQWHGLVPEFGALIFAIVPDAGGIAIAGGLSQSVLLWNGSQFVSYGPGLYGSAATLASMNGRLSVGGSFTVDGQGTPVRFSAQWDGAHWSELRPAPRSGASGLTGTSNVRALLAFDGRLVAAGALMTGGPLLEDLHRPLALQWDGTRWSPLGTVEINGATEVLGIYRGELIAGGLMGLYTNPPWTGAVTRWDGEAWLPIANGPDRRVFALLEHGSDLIVGGDFGNVNHLLASGVAKWNGQSWTPMNARISIGPAPEIRALASYGDRVIAAGDFGDFDGAPLANIASWNGSAWSPLGAGLDGTVLALEVHGNDLYAAGMFLHAGGLDSPGIARWDGQEWHAVPGAPSPSVSDLRWSDGALYATGMWFIDGQATDQIARFDGQSWRGLGTGILPDDYYVSPQVSTLAEYDGDLFVGGYFMIAGGKSSKRIARWDLGGAPGVAPGQVAWRSSRPNPFADRVVLRFEVASPTRGSLRIFDLRGREVARPRDGEWPAGLAAVAWDGRDRDGRSLPSGLYFARLKLANGSESSTRLVLTR</sequence>
<gene>
    <name evidence="2" type="ORF">HOP12_01270</name>
</gene>
<name>A0A849SIR8_UNCEI</name>
<protein>
    <submittedName>
        <fullName evidence="2">T9SS type A sorting domain-containing protein</fullName>
    </submittedName>
</protein>
<evidence type="ECO:0000259" key="1">
    <source>
        <dbReference type="Pfam" id="PF13860"/>
    </source>
</evidence>
<organism evidence="2 3">
    <name type="scientific">Eiseniibacteriota bacterium</name>
    <dbReference type="NCBI Taxonomy" id="2212470"/>
    <lineage>
        <taxon>Bacteria</taxon>
        <taxon>Candidatus Eiseniibacteriota</taxon>
    </lineage>
</organism>
<reference evidence="2 3" key="1">
    <citation type="submission" date="2020-04" db="EMBL/GenBank/DDBJ databases">
        <title>Metagenomic profiling of ammonia- and methane-oxidizing microorganisms in a Dutch drinking water treatment plant.</title>
        <authorList>
            <person name="Poghosyan L."/>
            <person name="Leucker S."/>
        </authorList>
    </citation>
    <scope>NUCLEOTIDE SEQUENCE [LARGE SCALE GENOMIC DNA]</scope>
    <source>
        <strain evidence="2">S-RSF-IL-03</strain>
    </source>
</reference>
<evidence type="ECO:0000313" key="3">
    <source>
        <dbReference type="Proteomes" id="UP000580839"/>
    </source>
</evidence>
<dbReference type="Pfam" id="PF13860">
    <property type="entry name" value="FlgD_ig"/>
    <property type="match status" value="1"/>
</dbReference>
<dbReference type="Gene3D" id="2.60.40.4070">
    <property type="match status" value="1"/>
</dbReference>